<feature type="domain" description="J" evidence="3">
    <location>
        <begin position="447"/>
        <end position="512"/>
    </location>
</feature>
<evidence type="ECO:0000256" key="2">
    <source>
        <dbReference type="SAM" id="Phobius"/>
    </source>
</evidence>
<sequence length="514" mass="60576">MVHKILTWFLYIYVFSFSCQLPYFTAMCDIIIKNDSLNQIAFAVGSDFVQTGCGSFLNPAYLILSNPLDACRIPKEPPSKKDRIDHWILLAVENSNDAYPSYKDCDFKTKFRNAADAGYSAIIIGTEDFHEEIIFPGLITEDDEEFIDVHLINPADIKALSKYAYPKPFVVIPPTRHRCREEYRKSWIRSRYGSHTLRQWKEIKLSILTNIKDASNLINRAFISHLSILLRKASDSTETLLYWSCVVIIPLSPIVLLVYSLLFSENYSYKNLPKGEQNEPYSAFPRRNQKESSSKEDPGAECKNNFTNEDQKKKYCNDFSKEDRKKEYCNDFSKEDRKKEYCNDFSKEDRKKEYCNDFSKEDRKKEYCNDFSKEDRKKEYCNDFSKEDRKKEYCNDFSKEDRKKEYCNDFSKENHAKQNYVFNEQSRQRSQNQSDKPPLFPVKGDYTLYHRINLGIKLNAMLTKAEVNSAYRKFALKYHPDKHRHLDVKEVAKITEEFRSKTKSRDILLSYCTK</sequence>
<name>A0ABP1QA16_9HEXA</name>
<dbReference type="InterPro" id="IPR001623">
    <property type="entry name" value="DnaJ_domain"/>
</dbReference>
<feature type="compositionally biased region" description="Basic and acidic residues" evidence="1">
    <location>
        <begin position="288"/>
        <end position="300"/>
    </location>
</feature>
<dbReference type="EMBL" id="CAXLJM020000026">
    <property type="protein sequence ID" value="CAL8093115.1"/>
    <property type="molecule type" value="Genomic_DNA"/>
</dbReference>
<protein>
    <recommendedName>
        <fullName evidence="3">J domain-containing protein</fullName>
    </recommendedName>
</protein>
<evidence type="ECO:0000256" key="1">
    <source>
        <dbReference type="SAM" id="MobiDB-lite"/>
    </source>
</evidence>
<dbReference type="SUPFAM" id="SSF46565">
    <property type="entry name" value="Chaperone J-domain"/>
    <property type="match status" value="1"/>
</dbReference>
<comment type="caution">
    <text evidence="4">The sequence shown here is derived from an EMBL/GenBank/DDBJ whole genome shotgun (WGS) entry which is preliminary data.</text>
</comment>
<dbReference type="InterPro" id="IPR036869">
    <property type="entry name" value="J_dom_sf"/>
</dbReference>
<dbReference type="PROSITE" id="PS50076">
    <property type="entry name" value="DNAJ_2"/>
    <property type="match status" value="1"/>
</dbReference>
<keyword evidence="2" id="KW-0812">Transmembrane</keyword>
<evidence type="ECO:0000313" key="5">
    <source>
        <dbReference type="Proteomes" id="UP001642540"/>
    </source>
</evidence>
<gene>
    <name evidence="4" type="ORF">ODALV1_LOCUS8413</name>
</gene>
<feature type="transmembrane region" description="Helical" evidence="2">
    <location>
        <begin position="240"/>
        <end position="262"/>
    </location>
</feature>
<keyword evidence="2" id="KW-0472">Membrane</keyword>
<feature type="region of interest" description="Disordered" evidence="1">
    <location>
        <begin position="278"/>
        <end position="306"/>
    </location>
</feature>
<dbReference type="PROSITE" id="PS51257">
    <property type="entry name" value="PROKAR_LIPOPROTEIN"/>
    <property type="match status" value="1"/>
</dbReference>
<dbReference type="Proteomes" id="UP001642540">
    <property type="component" value="Unassembled WGS sequence"/>
</dbReference>
<evidence type="ECO:0000259" key="3">
    <source>
        <dbReference type="PROSITE" id="PS50076"/>
    </source>
</evidence>
<dbReference type="Gene3D" id="1.10.287.110">
    <property type="entry name" value="DnaJ domain"/>
    <property type="match status" value="1"/>
</dbReference>
<organism evidence="4 5">
    <name type="scientific">Orchesella dallaii</name>
    <dbReference type="NCBI Taxonomy" id="48710"/>
    <lineage>
        <taxon>Eukaryota</taxon>
        <taxon>Metazoa</taxon>
        <taxon>Ecdysozoa</taxon>
        <taxon>Arthropoda</taxon>
        <taxon>Hexapoda</taxon>
        <taxon>Collembola</taxon>
        <taxon>Entomobryomorpha</taxon>
        <taxon>Entomobryoidea</taxon>
        <taxon>Orchesellidae</taxon>
        <taxon>Orchesellinae</taxon>
        <taxon>Orchesella</taxon>
    </lineage>
</organism>
<keyword evidence="5" id="KW-1185">Reference proteome</keyword>
<dbReference type="CDD" id="cd06257">
    <property type="entry name" value="DnaJ"/>
    <property type="match status" value="1"/>
</dbReference>
<reference evidence="4 5" key="1">
    <citation type="submission" date="2024-08" db="EMBL/GenBank/DDBJ databases">
        <authorList>
            <person name="Cucini C."/>
            <person name="Frati F."/>
        </authorList>
    </citation>
    <scope>NUCLEOTIDE SEQUENCE [LARGE SCALE GENOMIC DNA]</scope>
</reference>
<proteinExistence type="predicted"/>
<feature type="transmembrane region" description="Helical" evidence="2">
    <location>
        <begin position="6"/>
        <end position="24"/>
    </location>
</feature>
<dbReference type="Gene3D" id="3.50.30.30">
    <property type="match status" value="1"/>
</dbReference>
<keyword evidence="2" id="KW-1133">Transmembrane helix</keyword>
<accession>A0ABP1QA16</accession>
<evidence type="ECO:0000313" key="4">
    <source>
        <dbReference type="EMBL" id="CAL8093115.1"/>
    </source>
</evidence>